<dbReference type="EMBL" id="JBFDAA010000021">
    <property type="protein sequence ID" value="KAL1114913.1"/>
    <property type="molecule type" value="Genomic_DNA"/>
</dbReference>
<reference evidence="5 6" key="1">
    <citation type="submission" date="2024-07" db="EMBL/GenBank/DDBJ databases">
        <title>Chromosome-level genome assembly of the water stick insect Ranatra chinensis (Heteroptera: Nepidae).</title>
        <authorList>
            <person name="Liu X."/>
        </authorList>
    </citation>
    <scope>NUCLEOTIDE SEQUENCE [LARGE SCALE GENOMIC DNA]</scope>
    <source>
        <strain evidence="5">Cailab_2021Rc</strain>
        <tissue evidence="5">Muscle</tissue>
    </source>
</reference>
<dbReference type="InterPro" id="IPR036388">
    <property type="entry name" value="WH-like_DNA-bd_sf"/>
</dbReference>
<feature type="domain" description="HTH La-type RNA-binding" evidence="4">
    <location>
        <begin position="179"/>
        <end position="268"/>
    </location>
</feature>
<keyword evidence="6" id="KW-1185">Reference proteome</keyword>
<dbReference type="InterPro" id="IPR045180">
    <property type="entry name" value="La_dom_prot"/>
</dbReference>
<name>A0ABD0Y9M9_9HEMI</name>
<evidence type="ECO:0000259" key="4">
    <source>
        <dbReference type="PROSITE" id="PS50961"/>
    </source>
</evidence>
<evidence type="ECO:0000256" key="1">
    <source>
        <dbReference type="ARBA" id="ARBA00022884"/>
    </source>
</evidence>
<dbReference type="GO" id="GO:0003723">
    <property type="term" value="F:RNA binding"/>
    <property type="evidence" value="ECO:0007669"/>
    <property type="project" value="UniProtKB-UniRule"/>
</dbReference>
<dbReference type="SMART" id="SM00715">
    <property type="entry name" value="LA"/>
    <property type="match status" value="1"/>
</dbReference>
<evidence type="ECO:0000256" key="3">
    <source>
        <dbReference type="SAM" id="MobiDB-lite"/>
    </source>
</evidence>
<dbReference type="PROSITE" id="PS50961">
    <property type="entry name" value="HTH_LA"/>
    <property type="match status" value="1"/>
</dbReference>
<feature type="compositionally biased region" description="Basic residues" evidence="3">
    <location>
        <begin position="135"/>
        <end position="146"/>
    </location>
</feature>
<evidence type="ECO:0000313" key="5">
    <source>
        <dbReference type="EMBL" id="KAL1114913.1"/>
    </source>
</evidence>
<organism evidence="5 6">
    <name type="scientific">Ranatra chinensis</name>
    <dbReference type="NCBI Taxonomy" id="642074"/>
    <lineage>
        <taxon>Eukaryota</taxon>
        <taxon>Metazoa</taxon>
        <taxon>Ecdysozoa</taxon>
        <taxon>Arthropoda</taxon>
        <taxon>Hexapoda</taxon>
        <taxon>Insecta</taxon>
        <taxon>Pterygota</taxon>
        <taxon>Neoptera</taxon>
        <taxon>Paraneoptera</taxon>
        <taxon>Hemiptera</taxon>
        <taxon>Heteroptera</taxon>
        <taxon>Panheteroptera</taxon>
        <taxon>Nepomorpha</taxon>
        <taxon>Nepidae</taxon>
        <taxon>Ranatrinae</taxon>
        <taxon>Ranatra</taxon>
    </lineage>
</organism>
<feature type="region of interest" description="Disordered" evidence="3">
    <location>
        <begin position="403"/>
        <end position="438"/>
    </location>
</feature>
<dbReference type="PANTHER" id="PTHR22792">
    <property type="entry name" value="LUPUS LA PROTEIN-RELATED"/>
    <property type="match status" value="1"/>
</dbReference>
<gene>
    <name evidence="5" type="ORF">AAG570_007737</name>
</gene>
<dbReference type="PROSITE" id="PS51257">
    <property type="entry name" value="PROKAR_LIPOPROTEIN"/>
    <property type="match status" value="1"/>
</dbReference>
<evidence type="ECO:0000256" key="2">
    <source>
        <dbReference type="PROSITE-ProRule" id="PRU00332"/>
    </source>
</evidence>
<sequence length="438" mass="50077">MKLHRRRRQSLYLYLFYSCVIDNAPPNPSTTGPAVVRAPKDKKRFNRKASDFSDFEDWPSLDKVAHSNQKKSNPVITPTDNSSPHASTSSSSSNKDDSTNDVKSQKDVVNIENYETALEAQHDSDQPNCQEQEKKKNKSKERKIIKKLGTPKEMASEGEDGETGEGGEQEVAKGPLGSQTLLNTQIIQLITPNEYYFCEENLMRDLFMRRKMDENGYLPVKLIANFHRVRGLTTDLNKIITAITASDKLELLDNFKVKRRVKSGPKPEKSENSFKFTQEEKEEFDFQFDEELDVPMGRLNKFTIDWSEDEGDDYELSDHEINKLLIVTQTSQPSRSAKHDGHDRTGDWTTRVKMTQDLEQAINIGLQYYEENLWTQHQWVQPTSNTYKTVTVITQEAFEKIAPKIPRKSNPEVPPPPPPSLNTNNFIVTMDEPNADVS</sequence>
<feature type="compositionally biased region" description="Basic and acidic residues" evidence="3">
    <location>
        <begin position="94"/>
        <end position="106"/>
    </location>
</feature>
<keyword evidence="1 2" id="KW-0694">RNA-binding</keyword>
<dbReference type="InterPro" id="IPR006630">
    <property type="entry name" value="La_HTH"/>
</dbReference>
<dbReference type="PANTHER" id="PTHR22792:SF132">
    <property type="entry name" value="LA-RELATED PROTEIN 1"/>
    <property type="match status" value="1"/>
</dbReference>
<dbReference type="Pfam" id="PF05383">
    <property type="entry name" value="La"/>
    <property type="match status" value="1"/>
</dbReference>
<dbReference type="AlphaFoldDB" id="A0ABD0Y9M9"/>
<dbReference type="InterPro" id="IPR036390">
    <property type="entry name" value="WH_DNA-bd_sf"/>
</dbReference>
<feature type="region of interest" description="Disordered" evidence="3">
    <location>
        <begin position="118"/>
        <end position="176"/>
    </location>
</feature>
<feature type="compositionally biased region" description="Polar residues" evidence="3">
    <location>
        <begin position="66"/>
        <end position="78"/>
    </location>
</feature>
<dbReference type="Proteomes" id="UP001558652">
    <property type="component" value="Unassembled WGS sequence"/>
</dbReference>
<protein>
    <recommendedName>
        <fullName evidence="4">HTH La-type RNA-binding domain-containing protein</fullName>
    </recommendedName>
</protein>
<feature type="compositionally biased region" description="Acidic residues" evidence="3">
    <location>
        <begin position="156"/>
        <end position="168"/>
    </location>
</feature>
<dbReference type="Gene3D" id="1.10.10.10">
    <property type="entry name" value="Winged helix-like DNA-binding domain superfamily/Winged helix DNA-binding domain"/>
    <property type="match status" value="1"/>
</dbReference>
<dbReference type="GO" id="GO:0005737">
    <property type="term" value="C:cytoplasm"/>
    <property type="evidence" value="ECO:0007669"/>
    <property type="project" value="UniProtKB-ARBA"/>
</dbReference>
<dbReference type="SUPFAM" id="SSF46785">
    <property type="entry name" value="Winged helix' DNA-binding domain"/>
    <property type="match status" value="1"/>
</dbReference>
<proteinExistence type="predicted"/>
<feature type="region of interest" description="Disordered" evidence="3">
    <location>
        <begin position="26"/>
        <end position="106"/>
    </location>
</feature>
<feature type="compositionally biased region" description="Low complexity" evidence="3">
    <location>
        <begin position="79"/>
        <end position="93"/>
    </location>
</feature>
<accession>A0ABD0Y9M9</accession>
<comment type="caution">
    <text evidence="5">The sequence shown here is derived from an EMBL/GenBank/DDBJ whole genome shotgun (WGS) entry which is preliminary data.</text>
</comment>
<evidence type="ECO:0000313" key="6">
    <source>
        <dbReference type="Proteomes" id="UP001558652"/>
    </source>
</evidence>